<gene>
    <name evidence="2" type="ORF">Slati_0925200</name>
</gene>
<evidence type="ECO:0000313" key="2">
    <source>
        <dbReference type="EMBL" id="KAL0455860.1"/>
    </source>
</evidence>
<comment type="caution">
    <text evidence="2">The sequence shown here is derived from an EMBL/GenBank/DDBJ whole genome shotgun (WGS) entry which is preliminary data.</text>
</comment>
<dbReference type="EMBL" id="JACGWN010000003">
    <property type="protein sequence ID" value="KAL0455860.1"/>
    <property type="molecule type" value="Genomic_DNA"/>
</dbReference>
<protein>
    <submittedName>
        <fullName evidence="2">Uncharacterized protein</fullName>
    </submittedName>
</protein>
<evidence type="ECO:0000256" key="1">
    <source>
        <dbReference type="SAM" id="Coils"/>
    </source>
</evidence>
<dbReference type="AlphaFoldDB" id="A0AAW2XP87"/>
<name>A0AAW2XP87_9LAMI</name>
<feature type="coiled-coil region" evidence="1">
    <location>
        <begin position="11"/>
        <end position="59"/>
    </location>
</feature>
<accession>A0AAW2XP87</accession>
<proteinExistence type="predicted"/>
<reference evidence="2" key="1">
    <citation type="submission" date="2020-06" db="EMBL/GenBank/DDBJ databases">
        <authorList>
            <person name="Li T."/>
            <person name="Hu X."/>
            <person name="Zhang T."/>
            <person name="Song X."/>
            <person name="Zhang H."/>
            <person name="Dai N."/>
            <person name="Sheng W."/>
            <person name="Hou X."/>
            <person name="Wei L."/>
        </authorList>
    </citation>
    <scope>NUCLEOTIDE SEQUENCE</scope>
    <source>
        <strain evidence="2">KEN1</strain>
        <tissue evidence="2">Leaf</tissue>
    </source>
</reference>
<reference evidence="2" key="2">
    <citation type="journal article" date="2024" name="Plant">
        <title>Genomic evolution and insights into agronomic trait innovations of Sesamum species.</title>
        <authorList>
            <person name="Miao H."/>
            <person name="Wang L."/>
            <person name="Qu L."/>
            <person name="Liu H."/>
            <person name="Sun Y."/>
            <person name="Le M."/>
            <person name="Wang Q."/>
            <person name="Wei S."/>
            <person name="Zheng Y."/>
            <person name="Lin W."/>
            <person name="Duan Y."/>
            <person name="Cao H."/>
            <person name="Xiong S."/>
            <person name="Wang X."/>
            <person name="Wei L."/>
            <person name="Li C."/>
            <person name="Ma Q."/>
            <person name="Ju M."/>
            <person name="Zhao R."/>
            <person name="Li G."/>
            <person name="Mu C."/>
            <person name="Tian Q."/>
            <person name="Mei H."/>
            <person name="Zhang T."/>
            <person name="Gao T."/>
            <person name="Zhang H."/>
        </authorList>
    </citation>
    <scope>NUCLEOTIDE SEQUENCE</scope>
    <source>
        <strain evidence="2">KEN1</strain>
    </source>
</reference>
<keyword evidence="1" id="KW-0175">Coiled coil</keyword>
<sequence>MCHLKGEKQFLRNAQAKVHEIKTEIAALENTTPLDDEAVENLESSRANLEVLKEELENLSPFT</sequence>
<organism evidence="2">
    <name type="scientific">Sesamum latifolium</name>
    <dbReference type="NCBI Taxonomy" id="2727402"/>
    <lineage>
        <taxon>Eukaryota</taxon>
        <taxon>Viridiplantae</taxon>
        <taxon>Streptophyta</taxon>
        <taxon>Embryophyta</taxon>
        <taxon>Tracheophyta</taxon>
        <taxon>Spermatophyta</taxon>
        <taxon>Magnoliopsida</taxon>
        <taxon>eudicotyledons</taxon>
        <taxon>Gunneridae</taxon>
        <taxon>Pentapetalae</taxon>
        <taxon>asterids</taxon>
        <taxon>lamiids</taxon>
        <taxon>Lamiales</taxon>
        <taxon>Pedaliaceae</taxon>
        <taxon>Sesamum</taxon>
    </lineage>
</organism>